<evidence type="ECO:0000313" key="1">
    <source>
        <dbReference type="EMBL" id="KAE9530938.1"/>
    </source>
</evidence>
<dbReference type="Proteomes" id="UP000475862">
    <property type="component" value="Unassembled WGS sequence"/>
</dbReference>
<keyword evidence="2" id="KW-1185">Reference proteome</keyword>
<sequence length="227" mass="26385">MINFGTVLKIVQPINLAANALHPKYYGNHLTSNENINEKEGISPYMGSVCCQFRTISFTTYIHVHDLILTCSVFIYKSWKSFNGLKKSLKNKLYIQDIQRCSKDTTEPTRMNVNLLVLRNNNNNHQAFTSSGRTKPYRRIFFLNDVLKKHGRSINAVIQRNYVSTAANLILILNEVKSYTQLMQIVCLILEITQEYNIFSGYLSSFLKIKNYFNFKYSKSFGIRYMK</sequence>
<dbReference type="EMBL" id="VYZN01000042">
    <property type="protein sequence ID" value="KAE9530938.1"/>
    <property type="molecule type" value="Genomic_DNA"/>
</dbReference>
<accession>A0A6G0TDX8</accession>
<dbReference type="AlphaFoldDB" id="A0A6G0TDX8"/>
<gene>
    <name evidence="1" type="ORF">AGLY_011400</name>
</gene>
<reference evidence="1 2" key="1">
    <citation type="submission" date="2019-08" db="EMBL/GenBank/DDBJ databases">
        <title>The genome of the soybean aphid Biotype 1, its phylome, world population structure and adaptation to the North American continent.</title>
        <authorList>
            <person name="Giordano R."/>
            <person name="Donthu R.K."/>
            <person name="Hernandez A.G."/>
            <person name="Wright C.L."/>
            <person name="Zimin A.V."/>
        </authorList>
    </citation>
    <scope>NUCLEOTIDE SEQUENCE [LARGE SCALE GENOMIC DNA]</scope>
    <source>
        <tissue evidence="1">Whole aphids</tissue>
    </source>
</reference>
<name>A0A6G0TDX8_APHGL</name>
<protein>
    <submittedName>
        <fullName evidence="1">Uncharacterized protein</fullName>
    </submittedName>
</protein>
<evidence type="ECO:0000313" key="2">
    <source>
        <dbReference type="Proteomes" id="UP000475862"/>
    </source>
</evidence>
<proteinExistence type="predicted"/>
<organism evidence="1 2">
    <name type="scientific">Aphis glycines</name>
    <name type="common">Soybean aphid</name>
    <dbReference type="NCBI Taxonomy" id="307491"/>
    <lineage>
        <taxon>Eukaryota</taxon>
        <taxon>Metazoa</taxon>
        <taxon>Ecdysozoa</taxon>
        <taxon>Arthropoda</taxon>
        <taxon>Hexapoda</taxon>
        <taxon>Insecta</taxon>
        <taxon>Pterygota</taxon>
        <taxon>Neoptera</taxon>
        <taxon>Paraneoptera</taxon>
        <taxon>Hemiptera</taxon>
        <taxon>Sternorrhyncha</taxon>
        <taxon>Aphidomorpha</taxon>
        <taxon>Aphidoidea</taxon>
        <taxon>Aphididae</taxon>
        <taxon>Aphidini</taxon>
        <taxon>Aphis</taxon>
        <taxon>Aphis</taxon>
    </lineage>
</organism>
<comment type="caution">
    <text evidence="1">The sequence shown here is derived from an EMBL/GenBank/DDBJ whole genome shotgun (WGS) entry which is preliminary data.</text>
</comment>